<feature type="region of interest" description="Disordered" evidence="2">
    <location>
        <begin position="240"/>
        <end position="314"/>
    </location>
</feature>
<feature type="domain" description="CCHC-type" evidence="3">
    <location>
        <begin position="316"/>
        <end position="332"/>
    </location>
</feature>
<evidence type="ECO:0000313" key="4">
    <source>
        <dbReference type="EMBL" id="KAL0057192.1"/>
    </source>
</evidence>
<feature type="non-terminal residue" evidence="4">
    <location>
        <position position="1"/>
    </location>
</feature>
<dbReference type="EMBL" id="JBBXMP010000641">
    <property type="protein sequence ID" value="KAL0057192.1"/>
    <property type="molecule type" value="Genomic_DNA"/>
</dbReference>
<keyword evidence="5" id="KW-1185">Reference proteome</keyword>
<keyword evidence="1" id="KW-0507">mRNA processing</keyword>
<evidence type="ECO:0000256" key="1">
    <source>
        <dbReference type="ARBA" id="ARBA00022664"/>
    </source>
</evidence>
<dbReference type="InterPro" id="IPR001878">
    <property type="entry name" value="Znf_CCHC"/>
</dbReference>
<dbReference type="Gene3D" id="4.10.60.10">
    <property type="entry name" value="Zinc finger, CCHC-type"/>
    <property type="match status" value="1"/>
</dbReference>
<dbReference type="SMART" id="SM00343">
    <property type="entry name" value="ZnF_C2HC"/>
    <property type="match status" value="2"/>
</dbReference>
<feature type="compositionally biased region" description="Low complexity" evidence="2">
    <location>
        <begin position="293"/>
        <end position="302"/>
    </location>
</feature>
<name>A0ABR2Z9Q0_9AGAR</name>
<feature type="compositionally biased region" description="Low complexity" evidence="2">
    <location>
        <begin position="274"/>
        <end position="286"/>
    </location>
</feature>
<evidence type="ECO:0000259" key="3">
    <source>
        <dbReference type="SMART" id="SM00343"/>
    </source>
</evidence>
<organism evidence="4 5">
    <name type="scientific">Marasmius tenuissimus</name>
    <dbReference type="NCBI Taxonomy" id="585030"/>
    <lineage>
        <taxon>Eukaryota</taxon>
        <taxon>Fungi</taxon>
        <taxon>Dikarya</taxon>
        <taxon>Basidiomycota</taxon>
        <taxon>Agaricomycotina</taxon>
        <taxon>Agaricomycetes</taxon>
        <taxon>Agaricomycetidae</taxon>
        <taxon>Agaricales</taxon>
        <taxon>Marasmiineae</taxon>
        <taxon>Marasmiaceae</taxon>
        <taxon>Marasmius</taxon>
    </lineage>
</organism>
<evidence type="ECO:0000313" key="5">
    <source>
        <dbReference type="Proteomes" id="UP001437256"/>
    </source>
</evidence>
<protein>
    <recommendedName>
        <fullName evidence="3">CCHC-type domain-containing protein</fullName>
    </recommendedName>
</protein>
<feature type="compositionally biased region" description="Polar residues" evidence="2">
    <location>
        <begin position="50"/>
        <end position="76"/>
    </location>
</feature>
<dbReference type="InterPro" id="IPR036875">
    <property type="entry name" value="Znf_CCHC_sf"/>
</dbReference>
<feature type="region of interest" description="Disordered" evidence="2">
    <location>
        <begin position="195"/>
        <end position="224"/>
    </location>
</feature>
<proteinExistence type="predicted"/>
<feature type="region of interest" description="Disordered" evidence="2">
    <location>
        <begin position="41"/>
        <end position="76"/>
    </location>
</feature>
<dbReference type="Proteomes" id="UP001437256">
    <property type="component" value="Unassembled WGS sequence"/>
</dbReference>
<accession>A0ABR2Z9Q0</accession>
<sequence length="387" mass="44103">IIQINSTSLHNKFNTMVSVNAAASTSQTYETQLRTVLRQRLPPPPAYLDNPQNPDFNFPSHQPVNDNSSHNDMPSLIDQSHYPSRALLNLTDGNNIEAILMNTNYDKLITDHLQNHKHLIFFARTFYDLQWEHMKLVKHVQGLRESLGTLAENALNFGMLEQIKIGEEYRITEEINRINKEKEKRIKGKMVVKEEREEGEISSTVAEPSTAVETAPIPIPPPIITDQMVENDIASAIGHLRYRPPPTQTTDPRPNAPTPNQQRNRPRGSRGGSRRSSQSSTNSYRSAPVLLPNRPNQQQTVRTRVRPSRRPNSRDACFNCNGFRHFAHSCSTWVCNHCNQQSPGHYPSTCPQRPFLQPRRPNIPDSDYDNDYDDVTASNICDEPVHY</sequence>
<reference evidence="4 5" key="1">
    <citation type="submission" date="2024-05" db="EMBL/GenBank/DDBJ databases">
        <title>A draft genome resource for the thread blight pathogen Marasmius tenuissimus strain MS-2.</title>
        <authorList>
            <person name="Yulfo-Soto G.E."/>
            <person name="Baruah I.K."/>
            <person name="Amoako-Attah I."/>
            <person name="Bukari Y."/>
            <person name="Meinhardt L.W."/>
            <person name="Bailey B.A."/>
            <person name="Cohen S.P."/>
        </authorList>
    </citation>
    <scope>NUCLEOTIDE SEQUENCE [LARGE SCALE GENOMIC DNA]</scope>
    <source>
        <strain evidence="4 5">MS-2</strain>
    </source>
</reference>
<gene>
    <name evidence="4" type="ORF">AAF712_016176</name>
</gene>
<dbReference type="SUPFAM" id="SSF57756">
    <property type="entry name" value="Retrovirus zinc finger-like domains"/>
    <property type="match status" value="1"/>
</dbReference>
<evidence type="ECO:0000256" key="2">
    <source>
        <dbReference type="SAM" id="MobiDB-lite"/>
    </source>
</evidence>
<comment type="caution">
    <text evidence="4">The sequence shown here is derived from an EMBL/GenBank/DDBJ whole genome shotgun (WGS) entry which is preliminary data.</text>
</comment>
<feature type="domain" description="CCHC-type" evidence="3">
    <location>
        <begin position="334"/>
        <end position="352"/>
    </location>
</feature>